<dbReference type="EMBL" id="JAXOJX010000032">
    <property type="protein sequence ID" value="MDZ5458643.1"/>
    <property type="molecule type" value="Genomic_DNA"/>
</dbReference>
<evidence type="ECO:0000313" key="3">
    <source>
        <dbReference type="Proteomes" id="UP001293718"/>
    </source>
</evidence>
<feature type="compositionally biased region" description="Pro residues" evidence="1">
    <location>
        <begin position="164"/>
        <end position="173"/>
    </location>
</feature>
<feature type="compositionally biased region" description="Low complexity" evidence="1">
    <location>
        <begin position="174"/>
        <end position="187"/>
    </location>
</feature>
<proteinExistence type="predicted"/>
<keyword evidence="3" id="KW-1185">Reference proteome</keyword>
<dbReference type="Proteomes" id="UP001293718">
    <property type="component" value="Unassembled WGS sequence"/>
</dbReference>
<evidence type="ECO:0000256" key="1">
    <source>
        <dbReference type="SAM" id="MobiDB-lite"/>
    </source>
</evidence>
<evidence type="ECO:0000313" key="2">
    <source>
        <dbReference type="EMBL" id="MDZ5458643.1"/>
    </source>
</evidence>
<name>A0ABU5IJ50_9BURK</name>
<feature type="region of interest" description="Disordered" evidence="1">
    <location>
        <begin position="125"/>
        <end position="191"/>
    </location>
</feature>
<organism evidence="2 3">
    <name type="scientific">Azohydromonas lata</name>
    <dbReference type="NCBI Taxonomy" id="45677"/>
    <lineage>
        <taxon>Bacteria</taxon>
        <taxon>Pseudomonadati</taxon>
        <taxon>Pseudomonadota</taxon>
        <taxon>Betaproteobacteria</taxon>
        <taxon>Burkholderiales</taxon>
        <taxon>Sphaerotilaceae</taxon>
        <taxon>Azohydromonas</taxon>
    </lineage>
</organism>
<comment type="caution">
    <text evidence="2">The sequence shown here is derived from an EMBL/GenBank/DDBJ whole genome shotgun (WGS) entry which is preliminary data.</text>
</comment>
<protein>
    <submittedName>
        <fullName evidence="2">Uncharacterized protein</fullName>
    </submittedName>
</protein>
<reference evidence="2 3" key="1">
    <citation type="submission" date="2023-11" db="EMBL/GenBank/DDBJ databases">
        <title>Draft genome of Azohydromonas lata strain H1 (DSM1123), a polyhydroxyalkanoate producer.</title>
        <authorList>
            <person name="Traversa D."/>
            <person name="D'Addabbo P."/>
            <person name="Pazzani C."/>
            <person name="Manzari C."/>
            <person name="Chiara M."/>
            <person name="Scrascia M."/>
        </authorList>
    </citation>
    <scope>NUCLEOTIDE SEQUENCE [LARGE SCALE GENOMIC DNA]</scope>
    <source>
        <strain evidence="2 3">H1</strain>
    </source>
</reference>
<dbReference type="RefSeq" id="WP_322466672.1">
    <property type="nucleotide sequence ID" value="NZ_JAXOJX010000032.1"/>
</dbReference>
<sequence>MNAPPLNPGWLHTVLRARGLPLLPMETLREAVAQLRPEQSQALGRACLALQSGTDSVAQMSDLADFVRCSRPEHRAALRAAGLSDDVGQVLAALQLLGSQAFFAALRALPDEAAVAQLWPHLQPPAPPRKAAVDDEAAAPSLDAGWPDDDWPPPEPHDDVPWPAQEPPPPPAPAATNGAPASGTPAAQPGARVLPRGHHVYGAKAALRVELDHWRTDDPVRRHTLRLEVAGALAERRYDWEHKIAVQLTARELPAFAAVMLNLLPQLQAQGHGALNDKWFELRRQSGGVLVRVGQARRGFAVPVGAGDLYELTLLALDALKANAPQADTAQVMAALQSLAG</sequence>
<gene>
    <name evidence="2" type="ORF">SM757_18855</name>
</gene>
<accession>A0ABU5IJ50</accession>